<comment type="similarity">
    <text evidence="1">Belongs to the UPF0637 family.</text>
</comment>
<dbReference type="RefSeq" id="WP_274358942.1">
    <property type="nucleotide sequence ID" value="NZ_CP118101.1"/>
</dbReference>
<protein>
    <recommendedName>
        <fullName evidence="1">UPF0637 protein PUW23_18355</fullName>
    </recommendedName>
</protein>
<gene>
    <name evidence="2" type="ORF">PUW23_18355</name>
</gene>
<dbReference type="Pfam" id="PF06335">
    <property type="entry name" value="DUF1054"/>
    <property type="match status" value="1"/>
</dbReference>
<evidence type="ECO:0000313" key="2">
    <source>
        <dbReference type="EMBL" id="WDH81475.1"/>
    </source>
</evidence>
<evidence type="ECO:0000256" key="1">
    <source>
        <dbReference type="HAMAP-Rule" id="MF_01851"/>
    </source>
</evidence>
<dbReference type="InterPro" id="IPR053707">
    <property type="entry name" value="UPF0637_domain_sf"/>
</dbReference>
<name>A0AAX3MV29_9BACL</name>
<dbReference type="InterPro" id="IPR009403">
    <property type="entry name" value="UPF0637"/>
</dbReference>
<dbReference type="Proteomes" id="UP001220962">
    <property type="component" value="Chromosome"/>
</dbReference>
<accession>A0AAX3MV29</accession>
<dbReference type="PIRSF" id="PIRSF021332">
    <property type="entry name" value="DUF1054"/>
    <property type="match status" value="1"/>
</dbReference>
<proteinExistence type="inferred from homology"/>
<dbReference type="EMBL" id="CP118101">
    <property type="protein sequence ID" value="WDH81475.1"/>
    <property type="molecule type" value="Genomic_DNA"/>
</dbReference>
<organism evidence="2 3">
    <name type="scientific">Paenibacillus urinalis</name>
    <dbReference type="NCBI Taxonomy" id="521520"/>
    <lineage>
        <taxon>Bacteria</taxon>
        <taxon>Bacillati</taxon>
        <taxon>Bacillota</taxon>
        <taxon>Bacilli</taxon>
        <taxon>Bacillales</taxon>
        <taxon>Paenibacillaceae</taxon>
        <taxon>Paenibacillus</taxon>
    </lineage>
</organism>
<dbReference type="Gene3D" id="3.30.930.20">
    <property type="entry name" value="Protein of unknown function DUF1054"/>
    <property type="match status" value="1"/>
</dbReference>
<sequence>MSQLTYPSLNEADFEVFEVPGLEPRMELLIERVRPKLEVIGAASAPFLRELCGEDMFVHVAKHARRKVNPPNDTWVAIANNKRGYKAYPHFQVGMFGTHAFVIFAIIYESSNKEVFAEALSRQFEEVAQDIPKHFYWSTDHMIPEGTHHEDMTKEDFQRMAERLKNVKKSEVLCGLRIDKNDPILLDGQKFGKTIEETFTALLPLYKMSF</sequence>
<dbReference type="AlphaFoldDB" id="A0AAX3MV29"/>
<reference evidence="2" key="1">
    <citation type="submission" date="2023-02" db="EMBL/GenBank/DDBJ databases">
        <title>Pathogen: clinical or host-associated sample.</title>
        <authorList>
            <person name="Hergert J."/>
            <person name="Casey R."/>
            <person name="Wagner J."/>
            <person name="Young E.L."/>
            <person name="Oakeson K.F."/>
        </authorList>
    </citation>
    <scope>NUCLEOTIDE SEQUENCE</scope>
    <source>
        <strain evidence="2">2022CK-00830</strain>
    </source>
</reference>
<evidence type="ECO:0000313" key="3">
    <source>
        <dbReference type="Proteomes" id="UP001220962"/>
    </source>
</evidence>
<dbReference type="HAMAP" id="MF_01851">
    <property type="entry name" value="UPF0637"/>
    <property type="match status" value="1"/>
</dbReference>
<dbReference type="SUPFAM" id="SSF142913">
    <property type="entry name" value="YktB/PF0168-like"/>
    <property type="match status" value="1"/>
</dbReference>